<protein>
    <submittedName>
        <fullName evidence="1">Uncharacterized protein</fullName>
    </submittedName>
</protein>
<sequence length="35" mass="3821">RADPSPLILADTSCLVSCTHFAASGYLEFDSLWFS</sequence>
<evidence type="ECO:0000313" key="1">
    <source>
        <dbReference type="EMBL" id="VCW76833.1"/>
    </source>
</evidence>
<feature type="non-terminal residue" evidence="1">
    <location>
        <position position="1"/>
    </location>
</feature>
<accession>A0A9X9PXX1</accession>
<feature type="non-terminal residue" evidence="1">
    <location>
        <position position="35"/>
    </location>
</feature>
<dbReference type="Proteomes" id="UP000269945">
    <property type="component" value="Unassembled WGS sequence"/>
</dbReference>
<keyword evidence="2" id="KW-1185">Reference proteome</keyword>
<gene>
    <name evidence="1" type="ORF">BN2614_LOCUS6</name>
</gene>
<proteinExistence type="predicted"/>
<evidence type="ECO:0000313" key="2">
    <source>
        <dbReference type="Proteomes" id="UP000269945"/>
    </source>
</evidence>
<reference evidence="1 2" key="1">
    <citation type="submission" date="2018-10" db="EMBL/GenBank/DDBJ databases">
        <authorList>
            <person name="Ekblom R."/>
            <person name="Jareborg N."/>
        </authorList>
    </citation>
    <scope>NUCLEOTIDE SEQUENCE [LARGE SCALE GENOMIC DNA]</scope>
    <source>
        <tissue evidence="1">Muscle</tissue>
    </source>
</reference>
<comment type="caution">
    <text evidence="1">The sequence shown here is derived from an EMBL/GenBank/DDBJ whole genome shotgun (WGS) entry which is preliminary data.</text>
</comment>
<organism evidence="1 2">
    <name type="scientific">Gulo gulo</name>
    <name type="common">Wolverine</name>
    <name type="synonym">Gluton</name>
    <dbReference type="NCBI Taxonomy" id="48420"/>
    <lineage>
        <taxon>Eukaryota</taxon>
        <taxon>Metazoa</taxon>
        <taxon>Chordata</taxon>
        <taxon>Craniata</taxon>
        <taxon>Vertebrata</taxon>
        <taxon>Euteleostomi</taxon>
        <taxon>Mammalia</taxon>
        <taxon>Eutheria</taxon>
        <taxon>Laurasiatheria</taxon>
        <taxon>Carnivora</taxon>
        <taxon>Caniformia</taxon>
        <taxon>Musteloidea</taxon>
        <taxon>Mustelidae</taxon>
        <taxon>Guloninae</taxon>
        <taxon>Gulo</taxon>
    </lineage>
</organism>
<name>A0A9X9PXX1_GULGU</name>
<dbReference type="AlphaFoldDB" id="A0A9X9PXX1"/>
<dbReference type="EMBL" id="CYRY02007944">
    <property type="protein sequence ID" value="VCW76833.1"/>
    <property type="molecule type" value="Genomic_DNA"/>
</dbReference>